<organism evidence="2 3">
    <name type="scientific">Adineta ricciae</name>
    <name type="common">Rotifer</name>
    <dbReference type="NCBI Taxonomy" id="249248"/>
    <lineage>
        <taxon>Eukaryota</taxon>
        <taxon>Metazoa</taxon>
        <taxon>Spiralia</taxon>
        <taxon>Gnathifera</taxon>
        <taxon>Rotifera</taxon>
        <taxon>Eurotatoria</taxon>
        <taxon>Bdelloidea</taxon>
        <taxon>Adinetida</taxon>
        <taxon>Adinetidae</taxon>
        <taxon>Adineta</taxon>
    </lineage>
</organism>
<dbReference type="EMBL" id="CAJNOR010019105">
    <property type="protein sequence ID" value="CAF1689286.1"/>
    <property type="molecule type" value="Genomic_DNA"/>
</dbReference>
<reference evidence="2" key="1">
    <citation type="submission" date="2021-02" db="EMBL/GenBank/DDBJ databases">
        <authorList>
            <person name="Nowell W R."/>
        </authorList>
    </citation>
    <scope>NUCLEOTIDE SEQUENCE</scope>
</reference>
<sequence>MIVFFNLIDIAAINAMTLWLHINPNWHNHQTNIRRLFLEDLGKSLTHAHNTRRSEQSGHTLQVKLALQSLGFVLKSKLSTSEVHLGNSAKGKRRCYMCPSHPGRKVQQ</sequence>
<keyword evidence="1" id="KW-0732">Signal</keyword>
<evidence type="ECO:0000256" key="1">
    <source>
        <dbReference type="SAM" id="SignalP"/>
    </source>
</evidence>
<protein>
    <recommendedName>
        <fullName evidence="4">PiggyBac transposable element-derived protein domain-containing protein</fullName>
    </recommendedName>
</protein>
<keyword evidence="3" id="KW-1185">Reference proteome</keyword>
<evidence type="ECO:0000313" key="3">
    <source>
        <dbReference type="Proteomes" id="UP000663828"/>
    </source>
</evidence>
<feature type="signal peptide" evidence="1">
    <location>
        <begin position="1"/>
        <end position="15"/>
    </location>
</feature>
<dbReference type="AlphaFoldDB" id="A0A816HMG2"/>
<accession>A0A816HMG2</accession>
<evidence type="ECO:0000313" key="2">
    <source>
        <dbReference type="EMBL" id="CAF1689286.1"/>
    </source>
</evidence>
<feature type="non-terminal residue" evidence="2">
    <location>
        <position position="108"/>
    </location>
</feature>
<dbReference type="Proteomes" id="UP000663828">
    <property type="component" value="Unassembled WGS sequence"/>
</dbReference>
<feature type="chain" id="PRO_5032339603" description="PiggyBac transposable element-derived protein domain-containing protein" evidence="1">
    <location>
        <begin position="16"/>
        <end position="108"/>
    </location>
</feature>
<name>A0A816HMG2_ADIRI</name>
<comment type="caution">
    <text evidence="2">The sequence shown here is derived from an EMBL/GenBank/DDBJ whole genome shotgun (WGS) entry which is preliminary data.</text>
</comment>
<evidence type="ECO:0008006" key="4">
    <source>
        <dbReference type="Google" id="ProtNLM"/>
    </source>
</evidence>
<proteinExistence type="predicted"/>
<gene>
    <name evidence="2" type="ORF">XAT740_LOCUS63239</name>
</gene>